<sequence>MNKIISRWNADMFWIWLQWKMLNLGESLELIYFNDGFIEANFQQLDWHRKQVKN</sequence>
<evidence type="ECO:0000313" key="1">
    <source>
        <dbReference type="EMBL" id="CAD2158491.1"/>
    </source>
</evidence>
<organism evidence="1 2">
    <name type="scientific">Meloidogyne enterolobii</name>
    <name type="common">Root-knot nematode worm</name>
    <name type="synonym">Meloidogyne mayaguensis</name>
    <dbReference type="NCBI Taxonomy" id="390850"/>
    <lineage>
        <taxon>Eukaryota</taxon>
        <taxon>Metazoa</taxon>
        <taxon>Ecdysozoa</taxon>
        <taxon>Nematoda</taxon>
        <taxon>Chromadorea</taxon>
        <taxon>Rhabditida</taxon>
        <taxon>Tylenchina</taxon>
        <taxon>Tylenchomorpha</taxon>
        <taxon>Tylenchoidea</taxon>
        <taxon>Meloidogynidae</taxon>
        <taxon>Meloidogyninae</taxon>
        <taxon>Meloidogyne</taxon>
    </lineage>
</organism>
<evidence type="ECO:0000313" key="2">
    <source>
        <dbReference type="Proteomes" id="UP000580250"/>
    </source>
</evidence>
<reference evidence="1 2" key="1">
    <citation type="submission" date="2020-08" db="EMBL/GenBank/DDBJ databases">
        <authorList>
            <person name="Koutsovoulos G."/>
            <person name="Danchin GJ E."/>
        </authorList>
    </citation>
    <scope>NUCLEOTIDE SEQUENCE [LARGE SCALE GENOMIC DNA]</scope>
</reference>
<accession>A0A6V7UHR6</accession>
<gene>
    <name evidence="1" type="ORF">MENT_LOCUS13195</name>
</gene>
<protein>
    <submittedName>
        <fullName evidence="1">Uncharacterized protein</fullName>
    </submittedName>
</protein>
<dbReference type="AlphaFoldDB" id="A0A6V7UHR6"/>
<dbReference type="EMBL" id="CAJEWN010000071">
    <property type="protein sequence ID" value="CAD2158491.1"/>
    <property type="molecule type" value="Genomic_DNA"/>
</dbReference>
<proteinExistence type="predicted"/>
<comment type="caution">
    <text evidence="1">The sequence shown here is derived from an EMBL/GenBank/DDBJ whole genome shotgun (WGS) entry which is preliminary data.</text>
</comment>
<name>A0A6V7UHR6_MELEN</name>
<dbReference type="Proteomes" id="UP000580250">
    <property type="component" value="Unassembled WGS sequence"/>
</dbReference>